<accession>A0A2T5M1C7</accession>
<evidence type="ECO:0000256" key="1">
    <source>
        <dbReference type="SAM" id="MobiDB-lite"/>
    </source>
</evidence>
<dbReference type="RefSeq" id="XP_040753721.1">
    <property type="nucleotide sequence ID" value="XM_040899685.1"/>
</dbReference>
<dbReference type="AlphaFoldDB" id="A0A2T5M1C7"/>
<gene>
    <name evidence="2" type="ORF">P175DRAFT_0529379</name>
</gene>
<feature type="region of interest" description="Disordered" evidence="1">
    <location>
        <begin position="152"/>
        <end position="173"/>
    </location>
</feature>
<reference evidence="2 3" key="1">
    <citation type="journal article" date="2018" name="Proc. Natl. Acad. Sci. U.S.A.">
        <title>Linking secondary metabolites to gene clusters through genome sequencing of six diverse Aspergillus species.</title>
        <authorList>
            <person name="Kaerboelling I."/>
            <person name="Vesth T.C."/>
            <person name="Frisvad J.C."/>
            <person name="Nybo J.L."/>
            <person name="Theobald S."/>
            <person name="Kuo A."/>
            <person name="Bowyer P."/>
            <person name="Matsuda Y."/>
            <person name="Mondo S."/>
            <person name="Lyhne E.K."/>
            <person name="Kogle M.E."/>
            <person name="Clum A."/>
            <person name="Lipzen A."/>
            <person name="Salamov A."/>
            <person name="Ngan C.Y."/>
            <person name="Daum C."/>
            <person name="Chiniquy J."/>
            <person name="Barry K."/>
            <person name="LaButti K."/>
            <person name="Haridas S."/>
            <person name="Simmons B.A."/>
            <person name="Magnuson J.K."/>
            <person name="Mortensen U.H."/>
            <person name="Larsen T.O."/>
            <person name="Grigoriev I.V."/>
            <person name="Baker S.E."/>
            <person name="Andersen M.R."/>
        </authorList>
    </citation>
    <scope>NUCLEOTIDE SEQUENCE [LARGE SCALE GENOMIC DNA]</scope>
    <source>
        <strain evidence="2 3">IBT 24754</strain>
    </source>
</reference>
<feature type="compositionally biased region" description="Acidic residues" evidence="1">
    <location>
        <begin position="163"/>
        <end position="173"/>
    </location>
</feature>
<dbReference type="VEuPathDB" id="FungiDB:P175DRAFT_0529379"/>
<comment type="caution">
    <text evidence="2">The sequence shown here is derived from an EMBL/GenBank/DDBJ whole genome shotgun (WGS) entry which is preliminary data.</text>
</comment>
<evidence type="ECO:0000313" key="2">
    <source>
        <dbReference type="EMBL" id="PTU22329.1"/>
    </source>
</evidence>
<sequence>MDDDLIISRILSQMQSLTFYLYSVENHSAGLKGKRVPTDLGLRSYCEGYGNSRKAVNWGLLTSKKQLDTPNQWYTTFFDPANAGSRFRYRQSIGANVTIQKSTSMGPIVLLFAGFPASDSLRFLPFNPLITMPTELPSLPHVRPRRPLSAQGSFIAPPWIQDSSEESDDSGAG</sequence>
<dbReference type="GeneID" id="63816567"/>
<name>A0A2T5M1C7_9EURO</name>
<proteinExistence type="predicted"/>
<dbReference type="EMBL" id="MSFN02000002">
    <property type="protein sequence ID" value="PTU22329.1"/>
    <property type="molecule type" value="Genomic_DNA"/>
</dbReference>
<organism evidence="2 3">
    <name type="scientific">Aspergillus ochraceoroseus IBT 24754</name>
    <dbReference type="NCBI Taxonomy" id="1392256"/>
    <lineage>
        <taxon>Eukaryota</taxon>
        <taxon>Fungi</taxon>
        <taxon>Dikarya</taxon>
        <taxon>Ascomycota</taxon>
        <taxon>Pezizomycotina</taxon>
        <taxon>Eurotiomycetes</taxon>
        <taxon>Eurotiomycetidae</taxon>
        <taxon>Eurotiales</taxon>
        <taxon>Aspergillaceae</taxon>
        <taxon>Aspergillus</taxon>
        <taxon>Aspergillus subgen. Nidulantes</taxon>
    </lineage>
</organism>
<evidence type="ECO:0000313" key="3">
    <source>
        <dbReference type="Proteomes" id="UP000244073"/>
    </source>
</evidence>
<protein>
    <submittedName>
        <fullName evidence="2">Uncharacterized protein</fullName>
    </submittedName>
</protein>
<dbReference type="Proteomes" id="UP000244073">
    <property type="component" value="Unassembled WGS sequence"/>
</dbReference>